<dbReference type="Gene3D" id="3.30.70.1320">
    <property type="entry name" value="Multidrug efflux transporter AcrB pore domain like"/>
    <property type="match status" value="1"/>
</dbReference>
<dbReference type="NCBIfam" id="TIGR00914">
    <property type="entry name" value="2A0601"/>
    <property type="match status" value="1"/>
</dbReference>
<dbReference type="Pfam" id="PF00873">
    <property type="entry name" value="ACR_tran"/>
    <property type="match status" value="1"/>
</dbReference>
<feature type="transmembrane region" description="Helical" evidence="8">
    <location>
        <begin position="961"/>
        <end position="981"/>
    </location>
</feature>
<evidence type="ECO:0000313" key="10">
    <source>
        <dbReference type="Proteomes" id="UP000537141"/>
    </source>
</evidence>
<feature type="transmembrane region" description="Helical" evidence="8">
    <location>
        <begin position="993"/>
        <end position="1019"/>
    </location>
</feature>
<feature type="transmembrane region" description="Helical" evidence="8">
    <location>
        <begin position="864"/>
        <end position="883"/>
    </location>
</feature>
<comment type="subcellular location">
    <subcellularLocation>
        <location evidence="1">Cell membrane</location>
        <topology evidence="1">Multi-pass membrane protein</topology>
    </subcellularLocation>
</comment>
<dbReference type="InterPro" id="IPR027463">
    <property type="entry name" value="AcrB_DN_DC_subdom"/>
</dbReference>
<proteinExistence type="inferred from homology"/>
<feature type="transmembrane region" description="Helical" evidence="8">
    <location>
        <begin position="523"/>
        <end position="543"/>
    </location>
</feature>
<protein>
    <submittedName>
        <fullName evidence="9">Cobalt-zinc-cadmium resistance protein CzcA</fullName>
    </submittedName>
</protein>
<feature type="transmembrane region" description="Helical" evidence="8">
    <location>
        <begin position="916"/>
        <end position="940"/>
    </location>
</feature>
<keyword evidence="3" id="KW-0813">Transport</keyword>
<dbReference type="InterPro" id="IPR004763">
    <property type="entry name" value="CusA-like"/>
</dbReference>
<dbReference type="PANTHER" id="PTHR32063:SF68">
    <property type="entry name" value="PROBALE CATION EFFLUX SYSTEM PROTEIN"/>
    <property type="match status" value="1"/>
</dbReference>
<dbReference type="SUPFAM" id="SSF82714">
    <property type="entry name" value="Multidrug efflux transporter AcrB TolC docking domain, DN and DC subdomains"/>
    <property type="match status" value="2"/>
</dbReference>
<evidence type="ECO:0000256" key="5">
    <source>
        <dbReference type="ARBA" id="ARBA00022692"/>
    </source>
</evidence>
<keyword evidence="5 8" id="KW-0812">Transmembrane</keyword>
<evidence type="ECO:0000256" key="2">
    <source>
        <dbReference type="ARBA" id="ARBA00010942"/>
    </source>
</evidence>
<keyword evidence="10" id="KW-1185">Reference proteome</keyword>
<feature type="transmembrane region" description="Helical" evidence="8">
    <location>
        <begin position="465"/>
        <end position="492"/>
    </location>
</feature>
<keyword evidence="6 8" id="KW-1133">Transmembrane helix</keyword>
<comment type="caution">
    <text evidence="9">The sequence shown here is derived from an EMBL/GenBank/DDBJ whole genome shotgun (WGS) entry which is preliminary data.</text>
</comment>
<evidence type="ECO:0000256" key="7">
    <source>
        <dbReference type="ARBA" id="ARBA00023136"/>
    </source>
</evidence>
<organism evidence="9 10">
    <name type="scientific">Thalassotalea piscium</name>
    <dbReference type="NCBI Taxonomy" id="1230533"/>
    <lineage>
        <taxon>Bacteria</taxon>
        <taxon>Pseudomonadati</taxon>
        <taxon>Pseudomonadota</taxon>
        <taxon>Gammaproteobacteria</taxon>
        <taxon>Alteromonadales</taxon>
        <taxon>Colwelliaceae</taxon>
        <taxon>Thalassotalea</taxon>
    </lineage>
</organism>
<dbReference type="EMBL" id="JACHHU010000003">
    <property type="protein sequence ID" value="MBB6542220.1"/>
    <property type="molecule type" value="Genomic_DNA"/>
</dbReference>
<dbReference type="Gene3D" id="3.30.70.1440">
    <property type="entry name" value="Multidrug efflux transporter AcrB pore domain"/>
    <property type="match status" value="1"/>
</dbReference>
<dbReference type="SUPFAM" id="SSF82693">
    <property type="entry name" value="Multidrug efflux transporter AcrB pore domain, PN1, PN2, PC1 and PC2 subdomains"/>
    <property type="match status" value="3"/>
</dbReference>
<comment type="similarity">
    <text evidence="2">Belongs to the resistance-nodulation-cell division (RND) (TC 2.A.6) family.</text>
</comment>
<keyword evidence="4" id="KW-1003">Cell membrane</keyword>
<feature type="transmembrane region" description="Helical" evidence="8">
    <location>
        <begin position="330"/>
        <end position="353"/>
    </location>
</feature>
<feature type="transmembrane region" description="Helical" evidence="8">
    <location>
        <begin position="433"/>
        <end position="453"/>
    </location>
</feature>
<feature type="transmembrane region" description="Helical" evidence="8">
    <location>
        <begin position="360"/>
        <end position="380"/>
    </location>
</feature>
<accession>A0A7X0TSM7</accession>
<dbReference type="GO" id="GO:0042910">
    <property type="term" value="F:xenobiotic transmembrane transporter activity"/>
    <property type="evidence" value="ECO:0007669"/>
    <property type="project" value="TreeGrafter"/>
</dbReference>
<dbReference type="InterPro" id="IPR001036">
    <property type="entry name" value="Acrflvin-R"/>
</dbReference>
<evidence type="ECO:0000313" key="9">
    <source>
        <dbReference type="EMBL" id="MBB6542220.1"/>
    </source>
</evidence>
<evidence type="ECO:0000256" key="3">
    <source>
        <dbReference type="ARBA" id="ARBA00022448"/>
    </source>
</evidence>
<name>A0A7X0TSM7_9GAMM</name>
<dbReference type="GO" id="GO:0005886">
    <property type="term" value="C:plasma membrane"/>
    <property type="evidence" value="ECO:0007669"/>
    <property type="project" value="UniProtKB-SubCell"/>
</dbReference>
<dbReference type="Gene3D" id="3.30.2090.10">
    <property type="entry name" value="Multidrug efflux transporter AcrB TolC docking domain, DN and DC subdomains"/>
    <property type="match status" value="2"/>
</dbReference>
<evidence type="ECO:0000256" key="4">
    <source>
        <dbReference type="ARBA" id="ARBA00022475"/>
    </source>
</evidence>
<reference evidence="9 10" key="1">
    <citation type="submission" date="2020-08" db="EMBL/GenBank/DDBJ databases">
        <title>Genomic Encyclopedia of Type Strains, Phase IV (KMG-IV): sequencing the most valuable type-strain genomes for metagenomic binning, comparative biology and taxonomic classification.</title>
        <authorList>
            <person name="Goeker M."/>
        </authorList>
    </citation>
    <scope>NUCLEOTIDE SEQUENCE [LARGE SCALE GENOMIC DNA]</scope>
    <source>
        <strain evidence="9 10">DSM 26287</strain>
    </source>
</reference>
<dbReference type="Proteomes" id="UP000537141">
    <property type="component" value="Unassembled WGS sequence"/>
</dbReference>
<evidence type="ECO:0000256" key="8">
    <source>
        <dbReference type="SAM" id="Phobius"/>
    </source>
</evidence>
<dbReference type="AlphaFoldDB" id="A0A7X0TSM7"/>
<feature type="transmembrane region" description="Helical" evidence="8">
    <location>
        <begin position="386"/>
        <end position="412"/>
    </location>
</feature>
<dbReference type="PRINTS" id="PR00702">
    <property type="entry name" value="ACRIFLAVINRP"/>
</dbReference>
<dbReference type="GO" id="GO:0008324">
    <property type="term" value="F:monoatomic cation transmembrane transporter activity"/>
    <property type="evidence" value="ECO:0007669"/>
    <property type="project" value="InterPro"/>
</dbReference>
<evidence type="ECO:0000256" key="6">
    <source>
        <dbReference type="ARBA" id="ARBA00022989"/>
    </source>
</evidence>
<evidence type="ECO:0000256" key="1">
    <source>
        <dbReference type="ARBA" id="ARBA00004651"/>
    </source>
</evidence>
<sequence length="1025" mass="111757">MLNLLIKFSLTQRLFVSIFLFIALFFGAKAWLSIPVDAFPEISPTQVKIVLKLPGMNAVEIESQVTRIIETELLGIPSQEMLRSTTKYSITDITIDFKEGTDIYWARQQVNERLMSVMPLLPANISGGIAPMSTPLSEVFMFTVDNDDLSLTAKREILDWHIRPLLRTVEGVADVNSLGGFVKTYEIKPDVLAMQQYGISFEEIETAVIQSNKNGGIGRLIKGNDALILRTQGKFENIESIGQTVIKSVDGKFIQLKDIASVGIGALTRYGAVTKNSEEATQGLIIALKNSNTAQVIDDVKVKLKEIELSLPAGTTINVFYDRSTLIDTAITTITSALAQAVILVIVLLAIFLGDIRSSLVVSLSLPMSALLTFILMKYFNLSANLMSLGGLVIAIGMLVDASVVIVENILNRLALNQNSPRLHVIYRACKEVATPVFSGTLIIIIVFSPLLTLSGLEGKLFTPVALTIVFAMISALLLSLTIIPILASFLLKAGPVAQPRLVLFLQKIYGKTLESAIQKPKMLIMVGVLFLVVSIFLVQQLGKSFMPVLDEGDIIVQLEKSPSISLPASIDIDKQIEKALLAQTPELVQIVARTGSDELGLDPMGLNETDVFMELAPKEQWRFNTKAELIEDIRQTLKRFPGINVGFTQPIQMRVSEMLTGGTGDISIKIIGNDISVLADLAKKVSALAEKTRGGTDVQMAIIEGGKFVNITLIPEVASQFGLTIETLSHYLTSQIEGLQVSSLLEGNKSIPIMFNGLKQSTENTNTINSINALKSQLILMPNNQLIPLEEVAQVSFQTGPLLIEREKGNRFASVSVNVINRDVVGYVEDLSNQIKNTINLPTGYSLSFGGEFESQQRATNNLLLLIPIALGLIFIILFTTFNSIAKSGLIIANIPFALVGGIIGLYITDEYLSVPASVGFIALLGIAVLNGIVMISYFEQTKMFATDITRRVIDGAIRRLRPVLMTATTAMFGLLPLVFATGPGAEIQKPLAIVVIGGLVTSTFTTLYLLPIFYCWLEQRNAR</sequence>
<gene>
    <name evidence="9" type="ORF">HNQ55_000698</name>
</gene>
<dbReference type="SUPFAM" id="SSF82866">
    <property type="entry name" value="Multidrug efflux transporter AcrB transmembrane domain"/>
    <property type="match status" value="2"/>
</dbReference>
<feature type="transmembrane region" description="Helical" evidence="8">
    <location>
        <begin position="890"/>
        <end position="910"/>
    </location>
</feature>
<dbReference type="RefSeq" id="WP_184422612.1">
    <property type="nucleotide sequence ID" value="NZ_AP027362.1"/>
</dbReference>
<dbReference type="Gene3D" id="3.30.70.1430">
    <property type="entry name" value="Multidrug efflux transporter AcrB pore domain"/>
    <property type="match status" value="2"/>
</dbReference>
<dbReference type="PANTHER" id="PTHR32063">
    <property type="match status" value="1"/>
</dbReference>
<dbReference type="Gene3D" id="1.20.1640.10">
    <property type="entry name" value="Multidrug efflux transporter AcrB transmembrane domain"/>
    <property type="match status" value="2"/>
</dbReference>
<keyword evidence="7 8" id="KW-0472">Membrane</keyword>